<keyword evidence="2" id="KW-1185">Reference proteome</keyword>
<dbReference type="EMBL" id="CP027668">
    <property type="protein sequence ID" value="AVO45027.1"/>
    <property type="molecule type" value="Genomic_DNA"/>
</dbReference>
<dbReference type="AlphaFoldDB" id="A0A2S0NAI6"/>
<reference evidence="1 2" key="1">
    <citation type="submission" date="2018-03" db="EMBL/GenBank/DDBJ databases">
        <title>Genome sequencing of Phreatobacter sp.</title>
        <authorList>
            <person name="Kim S.-J."/>
            <person name="Heo J."/>
            <person name="Kwon S.-W."/>
        </authorList>
    </citation>
    <scope>NUCLEOTIDE SEQUENCE [LARGE SCALE GENOMIC DNA]</scope>
    <source>
        <strain evidence="1 2">S-12</strain>
    </source>
</reference>
<name>A0A2S0NAI6_9HYPH</name>
<dbReference type="Proteomes" id="UP000237889">
    <property type="component" value="Chromosome"/>
</dbReference>
<evidence type="ECO:0000313" key="1">
    <source>
        <dbReference type="EMBL" id="AVO45027.1"/>
    </source>
</evidence>
<accession>A0A2S0NAI6</accession>
<protein>
    <submittedName>
        <fullName evidence="1">Uncharacterized protein</fullName>
    </submittedName>
</protein>
<evidence type="ECO:0000313" key="2">
    <source>
        <dbReference type="Proteomes" id="UP000237889"/>
    </source>
</evidence>
<gene>
    <name evidence="1" type="ORF">C6569_08095</name>
</gene>
<organism evidence="1 2">
    <name type="scientific">Phreatobacter cathodiphilus</name>
    <dbReference type="NCBI Taxonomy" id="1868589"/>
    <lineage>
        <taxon>Bacteria</taxon>
        <taxon>Pseudomonadati</taxon>
        <taxon>Pseudomonadota</taxon>
        <taxon>Alphaproteobacteria</taxon>
        <taxon>Hyphomicrobiales</taxon>
        <taxon>Phreatobacteraceae</taxon>
        <taxon>Phreatobacter</taxon>
    </lineage>
</organism>
<proteinExistence type="predicted"/>
<dbReference type="KEGG" id="phr:C6569_08095"/>
<sequence>MLFWYMPRFTEAAMSAVTLSAATAVASAVTITHRMMLMSDPATIWDLSTRSEAVQMIAEKVDAATQGSFDAAMEASRLALRSATGRLSHDDVAHGLLAIGVAAARPAARRARANAKRLGRP</sequence>